<evidence type="ECO:0000313" key="1">
    <source>
        <dbReference type="EMBL" id="CAF0989178.1"/>
    </source>
</evidence>
<dbReference type="Proteomes" id="UP000663864">
    <property type="component" value="Unassembled WGS sequence"/>
</dbReference>
<evidence type="ECO:0000313" key="2">
    <source>
        <dbReference type="Proteomes" id="UP000663864"/>
    </source>
</evidence>
<gene>
    <name evidence="1" type="ORF">ZHD862_LOCUS11927</name>
</gene>
<comment type="caution">
    <text evidence="1">The sequence shown here is derived from an EMBL/GenBank/DDBJ whole genome shotgun (WGS) entry which is preliminary data.</text>
</comment>
<accession>A0A814G4V3</accession>
<dbReference type="EMBL" id="CAJNOT010000460">
    <property type="protein sequence ID" value="CAF0989178.1"/>
    <property type="molecule type" value="Genomic_DNA"/>
</dbReference>
<dbReference type="AlphaFoldDB" id="A0A814G4V3"/>
<feature type="non-terminal residue" evidence="1">
    <location>
        <position position="1"/>
    </location>
</feature>
<organism evidence="1 2">
    <name type="scientific">Rotaria sordida</name>
    <dbReference type="NCBI Taxonomy" id="392033"/>
    <lineage>
        <taxon>Eukaryota</taxon>
        <taxon>Metazoa</taxon>
        <taxon>Spiralia</taxon>
        <taxon>Gnathifera</taxon>
        <taxon>Rotifera</taxon>
        <taxon>Eurotatoria</taxon>
        <taxon>Bdelloidea</taxon>
        <taxon>Philodinida</taxon>
        <taxon>Philodinidae</taxon>
        <taxon>Rotaria</taxon>
    </lineage>
</organism>
<proteinExistence type="predicted"/>
<protein>
    <submittedName>
        <fullName evidence="1">Uncharacterized protein</fullName>
    </submittedName>
</protein>
<sequence length="38" mass="4783">MEKKENPFICDCQEICYDFKSFDHHQRTNCRYRRIKCP</sequence>
<name>A0A814G4V3_9BILA</name>
<reference evidence="1" key="1">
    <citation type="submission" date="2021-02" db="EMBL/GenBank/DDBJ databases">
        <authorList>
            <person name="Nowell W R."/>
        </authorList>
    </citation>
    <scope>NUCLEOTIDE SEQUENCE</scope>
</reference>